<organism evidence="1 2">
    <name type="scientific">Deinococcus aerius</name>
    <dbReference type="NCBI Taxonomy" id="200253"/>
    <lineage>
        <taxon>Bacteria</taxon>
        <taxon>Thermotogati</taxon>
        <taxon>Deinococcota</taxon>
        <taxon>Deinococci</taxon>
        <taxon>Deinococcales</taxon>
        <taxon>Deinococcaceae</taxon>
        <taxon>Deinococcus</taxon>
    </lineage>
</organism>
<evidence type="ECO:0000313" key="2">
    <source>
        <dbReference type="Proteomes" id="UP000236569"/>
    </source>
</evidence>
<dbReference type="AlphaFoldDB" id="A0A2I9DTA7"/>
<dbReference type="EMBL" id="BFAG01000006">
    <property type="protein sequence ID" value="GBF05837.1"/>
    <property type="molecule type" value="Genomic_DNA"/>
</dbReference>
<dbReference type="Proteomes" id="UP000236569">
    <property type="component" value="Unassembled WGS sequence"/>
</dbReference>
<dbReference type="SUPFAM" id="SSF49899">
    <property type="entry name" value="Concanavalin A-like lectins/glucanases"/>
    <property type="match status" value="1"/>
</dbReference>
<proteinExistence type="predicted"/>
<accession>A0A2I9DTA7</accession>
<sequence length="291" mass="31443">MPNTAQLFQLPDDTVFPNDLPSILLDPLDAPGVLLIQDFANRESFPDGRIGVQGSANPSYVYNLARNPYALPRGATWDGKFVGPDGSMIYDGKGVKFTRPNGDTLTDSFASTGDNGFLTGMSGKDFLYIIWARIGARVNQKYQQIAAVGGNANLSTDPNAFAVYLSDKAVSPDFIGVLQVWSQNGTKNEIGFQHTGQGLVPGTLVQLAFFLDFGTTNTTLRMYRDGALIRTTTVNGMTALQSSPNALILGGQNAIQGDATIYRHLFERIDLSGRDPLAVVQADYTANMGRF</sequence>
<comment type="caution">
    <text evidence="1">The sequence shown here is derived from an EMBL/GenBank/DDBJ whole genome shotgun (WGS) entry which is preliminary data.</text>
</comment>
<dbReference type="RefSeq" id="WP_103129254.1">
    <property type="nucleotide sequence ID" value="NZ_BFAG01000006.1"/>
</dbReference>
<keyword evidence="2" id="KW-1185">Reference proteome</keyword>
<name>A0A2I9DTA7_9DEIO</name>
<dbReference type="OrthoDB" id="9921792at2"/>
<gene>
    <name evidence="1" type="ORF">DAERI_060097</name>
</gene>
<protein>
    <submittedName>
        <fullName evidence="1">Uncharacterized protein</fullName>
    </submittedName>
</protein>
<dbReference type="InterPro" id="IPR013320">
    <property type="entry name" value="ConA-like_dom_sf"/>
</dbReference>
<evidence type="ECO:0000313" key="1">
    <source>
        <dbReference type="EMBL" id="GBF05837.1"/>
    </source>
</evidence>
<dbReference type="Gene3D" id="2.60.120.200">
    <property type="match status" value="1"/>
</dbReference>
<reference evidence="2" key="1">
    <citation type="submission" date="2018-01" db="EMBL/GenBank/DDBJ databases">
        <title>Draft Genome Sequence of the Radioresistant Bacterium Deinococcus aerius TR0125, Isolated from the Higher Atmosphere above Japan.</title>
        <authorList>
            <person name="Satoh K."/>
            <person name="Arai H."/>
            <person name="Sanzen T."/>
            <person name="Kawaguchi Y."/>
            <person name="Hayashi H."/>
            <person name="Yokobori S."/>
            <person name="Yamagishi A."/>
            <person name="Oono Y."/>
            <person name="Narumi I."/>
        </authorList>
    </citation>
    <scope>NUCLEOTIDE SEQUENCE [LARGE SCALE GENOMIC DNA]</scope>
    <source>
        <strain evidence="2">TR0125</strain>
    </source>
</reference>